<dbReference type="Proteomes" id="UP000184001">
    <property type="component" value="Unassembled WGS sequence"/>
</dbReference>
<evidence type="ECO:0000259" key="3">
    <source>
        <dbReference type="PROSITE" id="PS51724"/>
    </source>
</evidence>
<sequence>MGFAPITSKDKDTGKKLFTFSLRLPELIGLNVIILVGFVWVFIFGLLVGRGYQPEEAVPELKHLMPSQQQVAEAPLMPIEQNIGSETSASSSNSSATRPLSTAQAKPITEQQKESVIKPEQLNFFEQLKAKEASNSPATARKPKTAHVVATHQKTAHVAPQKVVPIPKKTTESKPSVQNQQAALEKNAVQFEYIYQVAASTNKEAASTLRKTIAAKGFTTSLATAVINSTQWYRVNVHFVGSPADLSGFKSRLAVAGYSNPLLKKKKQR</sequence>
<keyword evidence="2" id="KW-1133">Transmembrane helix</keyword>
<evidence type="ECO:0000256" key="2">
    <source>
        <dbReference type="SAM" id="Phobius"/>
    </source>
</evidence>
<gene>
    <name evidence="4" type="ORF">SAMN05660830_00047</name>
</gene>
<dbReference type="AlphaFoldDB" id="A0A8G2C6K9"/>
<dbReference type="GO" id="GO:0051301">
    <property type="term" value="P:cell division"/>
    <property type="evidence" value="ECO:0007669"/>
    <property type="project" value="UniProtKB-KW"/>
</dbReference>
<keyword evidence="2" id="KW-0812">Transmembrane</keyword>
<dbReference type="EMBL" id="FQZR01000002">
    <property type="protein sequence ID" value="SHI47094.1"/>
    <property type="molecule type" value="Genomic_DNA"/>
</dbReference>
<dbReference type="InterPro" id="IPR036680">
    <property type="entry name" value="SPOR-like_sf"/>
</dbReference>
<evidence type="ECO:0000256" key="1">
    <source>
        <dbReference type="SAM" id="MobiDB-lite"/>
    </source>
</evidence>
<organism evidence="4 5">
    <name type="scientific">Halodesulfovibrio aestuarii</name>
    <dbReference type="NCBI Taxonomy" id="126333"/>
    <lineage>
        <taxon>Bacteria</taxon>
        <taxon>Pseudomonadati</taxon>
        <taxon>Thermodesulfobacteriota</taxon>
        <taxon>Desulfovibrionia</taxon>
        <taxon>Desulfovibrionales</taxon>
        <taxon>Desulfovibrionaceae</taxon>
        <taxon>Halodesulfovibrio</taxon>
    </lineage>
</organism>
<name>A0A8G2C6K9_9BACT</name>
<feature type="compositionally biased region" description="Low complexity" evidence="1">
    <location>
        <begin position="85"/>
        <end position="97"/>
    </location>
</feature>
<comment type="caution">
    <text evidence="4">The sequence shown here is derived from an EMBL/GenBank/DDBJ whole genome shotgun (WGS) entry which is preliminary data.</text>
</comment>
<keyword evidence="4" id="KW-0131">Cell cycle</keyword>
<protein>
    <submittedName>
        <fullName evidence="4">Cell division protein FtsN</fullName>
    </submittedName>
</protein>
<evidence type="ECO:0000313" key="4">
    <source>
        <dbReference type="EMBL" id="SHI47094.1"/>
    </source>
</evidence>
<accession>A0A8G2C6K9</accession>
<feature type="region of interest" description="Disordered" evidence="1">
    <location>
        <begin position="84"/>
        <end position="114"/>
    </location>
</feature>
<dbReference type="SUPFAM" id="SSF110997">
    <property type="entry name" value="Sporulation related repeat"/>
    <property type="match status" value="1"/>
</dbReference>
<dbReference type="InterPro" id="IPR007730">
    <property type="entry name" value="SPOR-like_dom"/>
</dbReference>
<evidence type="ECO:0000313" key="5">
    <source>
        <dbReference type="Proteomes" id="UP000184001"/>
    </source>
</evidence>
<feature type="domain" description="SPOR" evidence="3">
    <location>
        <begin position="187"/>
        <end position="265"/>
    </location>
</feature>
<dbReference type="Gene3D" id="3.30.70.1070">
    <property type="entry name" value="Sporulation related repeat"/>
    <property type="match status" value="1"/>
</dbReference>
<keyword evidence="4" id="KW-0132">Cell division</keyword>
<dbReference type="RefSeq" id="WP_020001188.1">
    <property type="nucleotide sequence ID" value="NZ_CP192219.1"/>
</dbReference>
<proteinExistence type="predicted"/>
<dbReference type="GO" id="GO:0042834">
    <property type="term" value="F:peptidoglycan binding"/>
    <property type="evidence" value="ECO:0007669"/>
    <property type="project" value="InterPro"/>
</dbReference>
<reference evidence="4 5" key="1">
    <citation type="submission" date="2016-11" db="EMBL/GenBank/DDBJ databases">
        <authorList>
            <person name="Varghese N."/>
            <person name="Submissions S."/>
        </authorList>
    </citation>
    <scope>NUCLEOTIDE SEQUENCE [LARGE SCALE GENOMIC DNA]</scope>
    <source>
        <strain evidence="4 5">DSM 17919</strain>
    </source>
</reference>
<dbReference type="PROSITE" id="PS51724">
    <property type="entry name" value="SPOR"/>
    <property type="match status" value="1"/>
</dbReference>
<feature type="transmembrane region" description="Helical" evidence="2">
    <location>
        <begin position="27"/>
        <end position="48"/>
    </location>
</feature>
<keyword evidence="2" id="KW-0472">Membrane</keyword>
<dbReference type="Pfam" id="PF05036">
    <property type="entry name" value="SPOR"/>
    <property type="match status" value="1"/>
</dbReference>